<evidence type="ECO:0000313" key="4">
    <source>
        <dbReference type="Proteomes" id="UP000230821"/>
    </source>
</evidence>
<dbReference type="InterPro" id="IPR055170">
    <property type="entry name" value="GFO_IDH_MocA-like_dom"/>
</dbReference>
<dbReference type="Pfam" id="PF22725">
    <property type="entry name" value="GFO_IDH_MocA_C3"/>
    <property type="match status" value="1"/>
</dbReference>
<dbReference type="Gene3D" id="3.40.50.720">
    <property type="entry name" value="NAD(P)-binding Rossmann-like Domain"/>
    <property type="match status" value="1"/>
</dbReference>
<sequence length="352" mass="38092">MRYHFGIIGVGVIAEMHAKAIASLGNGTLTACFDVDQARLVQFCSQFGGTSYTSLDAFLAHPDLDIVTVCSPSGLHLEGAVKAAHAGKHLLVEKPLEITIDRCDQIIRAAADNNVTLAGIFPSRFHAPAKVIKKAIDDGRFGRIVLADAYVKWYREQAYYDTSGWKGTWKYDGGGALMNQSIHAIDLLQWFMGPVSRICSFSGTLAHERIEVEDTAVAVLQFENGTLGVIEGTTGAYPGSLKKIEISGSHGHVIMEEEDIIIWKFAEETPEDDEIRASFINQTATGGGAADPTAIGFHGHQAQFVDLVEAIEQGRPPLVDGQEARKAVEIIQAIYQSSRTQQPVTLPLSAKG</sequence>
<dbReference type="InterPro" id="IPR000683">
    <property type="entry name" value="Gfo/Idh/MocA-like_OxRdtase_N"/>
</dbReference>
<feature type="domain" description="Gfo/Idh/MocA-like oxidoreductase N-terminal" evidence="1">
    <location>
        <begin position="4"/>
        <end position="117"/>
    </location>
</feature>
<dbReference type="GO" id="GO:0000166">
    <property type="term" value="F:nucleotide binding"/>
    <property type="evidence" value="ECO:0007669"/>
    <property type="project" value="InterPro"/>
</dbReference>
<feature type="domain" description="GFO/IDH/MocA-like oxidoreductase" evidence="2">
    <location>
        <begin position="132"/>
        <end position="253"/>
    </location>
</feature>
<dbReference type="SUPFAM" id="SSF55347">
    <property type="entry name" value="Glyceraldehyde-3-phosphate dehydrogenase-like, C-terminal domain"/>
    <property type="match status" value="1"/>
</dbReference>
<gene>
    <name evidence="3" type="ORF">CSA56_07885</name>
</gene>
<reference evidence="3 4" key="1">
    <citation type="submission" date="2017-10" db="EMBL/GenBank/DDBJ databases">
        <title>Novel microbial diversity and functional potential in the marine mammal oral microbiome.</title>
        <authorList>
            <person name="Dudek N.K."/>
            <person name="Sun C.L."/>
            <person name="Burstein D."/>
            <person name="Kantor R.S."/>
            <person name="Aliaga Goltsman D.S."/>
            <person name="Bik E.M."/>
            <person name="Thomas B.C."/>
            <person name="Banfield J.F."/>
            <person name="Relman D.A."/>
        </authorList>
    </citation>
    <scope>NUCLEOTIDE SEQUENCE [LARGE SCALE GENOMIC DNA]</scope>
    <source>
        <strain evidence="3">DOLJORAL78_47_16</strain>
    </source>
</reference>
<comment type="caution">
    <text evidence="3">The sequence shown here is derived from an EMBL/GenBank/DDBJ whole genome shotgun (WGS) entry which is preliminary data.</text>
</comment>
<evidence type="ECO:0000313" key="3">
    <source>
        <dbReference type="EMBL" id="PIE34297.1"/>
    </source>
</evidence>
<proteinExistence type="predicted"/>
<dbReference type="InterPro" id="IPR036291">
    <property type="entry name" value="NAD(P)-bd_dom_sf"/>
</dbReference>
<organism evidence="3 4">
    <name type="scientific">candidate division KSB3 bacterium</name>
    <dbReference type="NCBI Taxonomy" id="2044937"/>
    <lineage>
        <taxon>Bacteria</taxon>
        <taxon>candidate division KSB3</taxon>
    </lineage>
</organism>
<dbReference type="Pfam" id="PF01408">
    <property type="entry name" value="GFO_IDH_MocA"/>
    <property type="match status" value="1"/>
</dbReference>
<evidence type="ECO:0000259" key="2">
    <source>
        <dbReference type="Pfam" id="PF22725"/>
    </source>
</evidence>
<dbReference type="PANTHER" id="PTHR43249">
    <property type="entry name" value="UDP-N-ACETYL-2-AMINO-2-DEOXY-D-GLUCURONATE OXIDASE"/>
    <property type="match status" value="1"/>
</dbReference>
<dbReference type="PANTHER" id="PTHR43249:SF1">
    <property type="entry name" value="D-GLUCOSIDE 3-DEHYDROGENASE"/>
    <property type="match status" value="1"/>
</dbReference>
<accession>A0A2G6KF55</accession>
<dbReference type="Gene3D" id="3.30.360.10">
    <property type="entry name" value="Dihydrodipicolinate Reductase, domain 2"/>
    <property type="match status" value="1"/>
</dbReference>
<dbReference type="InterPro" id="IPR052515">
    <property type="entry name" value="Gfo/Idh/MocA_Oxidoreductase"/>
</dbReference>
<dbReference type="Proteomes" id="UP000230821">
    <property type="component" value="Unassembled WGS sequence"/>
</dbReference>
<dbReference type="SUPFAM" id="SSF51735">
    <property type="entry name" value="NAD(P)-binding Rossmann-fold domains"/>
    <property type="match status" value="1"/>
</dbReference>
<dbReference type="EMBL" id="PDSK01000090">
    <property type="protein sequence ID" value="PIE34297.1"/>
    <property type="molecule type" value="Genomic_DNA"/>
</dbReference>
<name>A0A2G6KF55_9BACT</name>
<dbReference type="AlphaFoldDB" id="A0A2G6KF55"/>
<protein>
    <submittedName>
        <fullName evidence="3">Oxidoreductase</fullName>
    </submittedName>
</protein>
<evidence type="ECO:0000259" key="1">
    <source>
        <dbReference type="Pfam" id="PF01408"/>
    </source>
</evidence>
<dbReference type="PROSITE" id="PS51257">
    <property type="entry name" value="PROKAR_LIPOPROTEIN"/>
    <property type="match status" value="1"/>
</dbReference>